<dbReference type="Pfam" id="PF02055">
    <property type="entry name" value="Glyco_hydro_30"/>
    <property type="match status" value="1"/>
</dbReference>
<evidence type="ECO:0000313" key="5">
    <source>
        <dbReference type="EMBL" id="KAF4719797.1"/>
    </source>
</evidence>
<comment type="similarity">
    <text evidence="1">Belongs to the glycosyl hydrolase 30 family.</text>
</comment>
<dbReference type="Proteomes" id="UP000553632">
    <property type="component" value="Unassembled WGS sequence"/>
</dbReference>
<dbReference type="InterPro" id="IPR017853">
    <property type="entry name" value="GH"/>
</dbReference>
<reference evidence="5 6" key="1">
    <citation type="submission" date="2020-04" db="EMBL/GenBank/DDBJ databases">
        <title>Perkinsus olseni comparative genomics.</title>
        <authorList>
            <person name="Bogema D.R."/>
        </authorList>
    </citation>
    <scope>NUCLEOTIDE SEQUENCE [LARGE SCALE GENOMIC DNA]</scope>
    <source>
        <strain evidence="5 6">ATCC PRA-207</strain>
    </source>
</reference>
<feature type="non-terminal residue" evidence="5">
    <location>
        <position position="1"/>
    </location>
</feature>
<dbReference type="PANTHER" id="PTHR11069">
    <property type="entry name" value="GLUCOSYLCERAMIDASE"/>
    <property type="match status" value="1"/>
</dbReference>
<name>A0A7J6RH44_PEROL</name>
<proteinExistence type="inferred from homology"/>
<dbReference type="InterPro" id="IPR033453">
    <property type="entry name" value="Glyco_hydro_30_TIM-barrel"/>
</dbReference>
<evidence type="ECO:0000256" key="2">
    <source>
        <dbReference type="ARBA" id="ARBA00022729"/>
    </source>
</evidence>
<evidence type="ECO:0000256" key="1">
    <source>
        <dbReference type="ARBA" id="ARBA00005382"/>
    </source>
</evidence>
<gene>
    <name evidence="5" type="ORF">FOZ63_014847</name>
</gene>
<dbReference type="InterPro" id="IPR001139">
    <property type="entry name" value="Glyco_hydro_30"/>
</dbReference>
<dbReference type="EMBL" id="JABANO010025700">
    <property type="protein sequence ID" value="KAF4719797.1"/>
    <property type="molecule type" value="Genomic_DNA"/>
</dbReference>
<dbReference type="SUPFAM" id="SSF51445">
    <property type="entry name" value="(Trans)glycosidases"/>
    <property type="match status" value="1"/>
</dbReference>
<dbReference type="GO" id="GO:0004348">
    <property type="term" value="F:glucosylceramidase activity"/>
    <property type="evidence" value="ECO:0007669"/>
    <property type="project" value="InterPro"/>
</dbReference>
<dbReference type="AlphaFoldDB" id="A0A7J6RH44"/>
<keyword evidence="3" id="KW-0378">Hydrolase</keyword>
<dbReference type="PANTHER" id="PTHR11069:SF23">
    <property type="entry name" value="LYSOSOMAL ACID GLUCOSYLCERAMIDASE"/>
    <property type="match status" value="1"/>
</dbReference>
<organism evidence="5 6">
    <name type="scientific">Perkinsus olseni</name>
    <name type="common">Perkinsus atlanticus</name>
    <dbReference type="NCBI Taxonomy" id="32597"/>
    <lineage>
        <taxon>Eukaryota</taxon>
        <taxon>Sar</taxon>
        <taxon>Alveolata</taxon>
        <taxon>Perkinsozoa</taxon>
        <taxon>Perkinsea</taxon>
        <taxon>Perkinsida</taxon>
        <taxon>Perkinsidae</taxon>
        <taxon>Perkinsus</taxon>
    </lineage>
</organism>
<dbReference type="Gene3D" id="3.20.20.80">
    <property type="entry name" value="Glycosidases"/>
    <property type="match status" value="1"/>
</dbReference>
<sequence length="156" mass="17421">MRGIVHVVYAVTTAASGKRWANVDVEVSTGRARSPQVTLATDSVSRWPIVGYGGAVTQGDFLNLREEQITGIIDAFFGPDGLDYNMVRLPIHSTVNGYVFDNVYDDFQLKHFDYNLTGDRTSGKMNMIEKILKKKKNVKILGSVWTPPSWMKLGNH</sequence>
<evidence type="ECO:0000259" key="4">
    <source>
        <dbReference type="Pfam" id="PF02055"/>
    </source>
</evidence>
<accession>A0A7J6RH44</accession>
<feature type="domain" description="Glycosyl hydrolase family 30 TIM-barrel" evidence="4">
    <location>
        <begin position="50"/>
        <end position="154"/>
    </location>
</feature>
<keyword evidence="2" id="KW-0732">Signal</keyword>
<dbReference type="GO" id="GO:0016020">
    <property type="term" value="C:membrane"/>
    <property type="evidence" value="ECO:0007669"/>
    <property type="project" value="GOC"/>
</dbReference>
<evidence type="ECO:0000313" key="6">
    <source>
        <dbReference type="Proteomes" id="UP000553632"/>
    </source>
</evidence>
<comment type="caution">
    <text evidence="5">The sequence shown here is derived from an EMBL/GenBank/DDBJ whole genome shotgun (WGS) entry which is preliminary data.</text>
</comment>
<evidence type="ECO:0000256" key="3">
    <source>
        <dbReference type="ARBA" id="ARBA00022801"/>
    </source>
</evidence>
<keyword evidence="6" id="KW-1185">Reference proteome</keyword>
<dbReference type="GO" id="GO:0006680">
    <property type="term" value="P:glucosylceramide catabolic process"/>
    <property type="evidence" value="ECO:0007669"/>
    <property type="project" value="TreeGrafter"/>
</dbReference>
<protein>
    <recommendedName>
        <fullName evidence="4">Glycosyl hydrolase family 30 TIM-barrel domain-containing protein</fullName>
    </recommendedName>
</protein>